<evidence type="ECO:0000313" key="4">
    <source>
        <dbReference type="EMBL" id="CAF3561859.1"/>
    </source>
</evidence>
<evidence type="ECO:0000313" key="2">
    <source>
        <dbReference type="EMBL" id="CAF0778898.1"/>
    </source>
</evidence>
<dbReference type="EMBL" id="CAJNOQ010000258">
    <property type="protein sequence ID" value="CAF0778898.1"/>
    <property type="molecule type" value="Genomic_DNA"/>
</dbReference>
<reference evidence="2" key="1">
    <citation type="submission" date="2021-02" db="EMBL/GenBank/DDBJ databases">
        <authorList>
            <person name="Nowell W R."/>
        </authorList>
    </citation>
    <scope>NUCLEOTIDE SEQUENCE</scope>
</reference>
<comment type="caution">
    <text evidence="2">The sequence shown here is derived from an EMBL/GenBank/DDBJ whole genome shotgun (WGS) entry which is preliminary data.</text>
</comment>
<dbReference type="AlphaFoldDB" id="A0A813R9C6"/>
<accession>A0A813R9C6</accession>
<evidence type="ECO:0000313" key="3">
    <source>
        <dbReference type="EMBL" id="CAF0803399.1"/>
    </source>
</evidence>
<dbReference type="Proteomes" id="UP000682733">
    <property type="component" value="Unassembled WGS sequence"/>
</dbReference>
<name>A0A813R9C6_9BILA</name>
<dbReference type="OrthoDB" id="10013955at2759"/>
<protein>
    <submittedName>
        <fullName evidence="2">Uncharacterized protein</fullName>
    </submittedName>
</protein>
<dbReference type="EMBL" id="CAJOBC010000258">
    <property type="protein sequence ID" value="CAF3561859.1"/>
    <property type="molecule type" value="Genomic_DNA"/>
</dbReference>
<evidence type="ECO:0000256" key="1">
    <source>
        <dbReference type="SAM" id="MobiDB-lite"/>
    </source>
</evidence>
<dbReference type="Proteomes" id="UP000677228">
    <property type="component" value="Unassembled WGS sequence"/>
</dbReference>
<dbReference type="Proteomes" id="UP000663829">
    <property type="component" value="Unassembled WGS sequence"/>
</dbReference>
<keyword evidence="6" id="KW-1185">Reference proteome</keyword>
<proteinExistence type="predicted"/>
<evidence type="ECO:0000313" key="6">
    <source>
        <dbReference type="Proteomes" id="UP000663829"/>
    </source>
</evidence>
<feature type="compositionally biased region" description="Basic residues" evidence="1">
    <location>
        <begin position="389"/>
        <end position="399"/>
    </location>
</feature>
<gene>
    <name evidence="2" type="ORF">GPM918_LOCUS2350</name>
    <name evidence="3" type="ORF">OVA965_LOCUS4766</name>
    <name evidence="4" type="ORF">SRO942_LOCUS2350</name>
    <name evidence="5" type="ORF">TMI583_LOCUS4764</name>
</gene>
<organism evidence="2 6">
    <name type="scientific">Didymodactylos carnosus</name>
    <dbReference type="NCBI Taxonomy" id="1234261"/>
    <lineage>
        <taxon>Eukaryota</taxon>
        <taxon>Metazoa</taxon>
        <taxon>Spiralia</taxon>
        <taxon>Gnathifera</taxon>
        <taxon>Rotifera</taxon>
        <taxon>Eurotatoria</taxon>
        <taxon>Bdelloidea</taxon>
        <taxon>Philodinida</taxon>
        <taxon>Philodinidae</taxon>
        <taxon>Didymodactylos</taxon>
    </lineage>
</organism>
<dbReference type="EMBL" id="CAJNOK010001283">
    <property type="protein sequence ID" value="CAF0803399.1"/>
    <property type="molecule type" value="Genomic_DNA"/>
</dbReference>
<evidence type="ECO:0000313" key="5">
    <source>
        <dbReference type="EMBL" id="CAF3586893.1"/>
    </source>
</evidence>
<feature type="region of interest" description="Disordered" evidence="1">
    <location>
        <begin position="380"/>
        <end position="414"/>
    </location>
</feature>
<sequence>MSDSNSDDIKITTNTNCSLLIHRQKPMNTNFIHHYPNYDKSCPRINHVINTELYPSNGVFIQELNHVQQELEAVRISAMQRYKRLKGFNNRINSSLTITDTSTTDCSVDIATLWEQTTIEHDDESDRESVDIYQKICSNRGSWSSRGRPFHGTWLRGRKRGSGRGRGRGRGRTLRIIKRERGSRSAYNGFIQLAPTTNIIHSTLNTTQRQKNKSIGNCTRQRTYRTLNSHGYHDISTPNRNGKRLKLNNSNTKQVVPEQFWINLTSTYHQFVNQNDIDELNSLVNFDQDFLQNIQFLFSSSDDEQDHNNSIQYQYEKYQELLNKNQHLDQVLVPPTLFSNPIFLQYFKCSIAVKRNHIFKKNVELVSNEDDNIDLKTKTVQQSSTYTRNKNHQSHRNHVHLSPDSKSIKNRKRLTSPTKLKSFRKLAHSETKMSRTTKLNELNECLQDCIFIEQKAHERAKHRLSYDEVCQQIQHMDTKISDIMLSCRYRKKNILDTKTPLVTTQSWRQRPRKSTLRLYEELKRLLNDRVTLEAKANWIHENYLKF</sequence>
<dbReference type="Proteomes" id="UP000681722">
    <property type="component" value="Unassembled WGS sequence"/>
</dbReference>
<dbReference type="EMBL" id="CAJOBA010001283">
    <property type="protein sequence ID" value="CAF3586893.1"/>
    <property type="molecule type" value="Genomic_DNA"/>
</dbReference>